<sequence>MDHFPNKLKTKASHTKSNQKDRHVKVNGRDRRVYLPKMCALRILQLTHDLGYKTGGETIEWLLHQAEPAIIAATGSSFLHSNMDTNNNNNDNTPLFSVVEDENIVNLDTKLEDVNGVEEEAFQPFFDMENSDFQLYEDDIVLIQSMLMANNENIDSNI</sequence>
<dbReference type="GO" id="GO:0005634">
    <property type="term" value="C:nucleus"/>
    <property type="evidence" value="ECO:0007669"/>
    <property type="project" value="UniProtKB-SubCell"/>
</dbReference>
<keyword evidence="2" id="KW-0805">Transcription regulation</keyword>
<dbReference type="PANTHER" id="PTHR31072:SF243">
    <property type="entry name" value="TRANSCRIPTION FACTOR PCF1-LIKE"/>
    <property type="match status" value="1"/>
</dbReference>
<keyword evidence="3" id="KW-0238">DNA-binding</keyword>
<feature type="region of interest" description="Disordered" evidence="6">
    <location>
        <begin position="1"/>
        <end position="24"/>
    </location>
</feature>
<feature type="compositionally biased region" description="Basic residues" evidence="6">
    <location>
        <begin position="1"/>
        <end position="14"/>
    </location>
</feature>
<dbReference type="EMBL" id="CM007376">
    <property type="protein sequence ID" value="OIV95261.1"/>
    <property type="molecule type" value="Genomic_DNA"/>
</dbReference>
<dbReference type="InterPro" id="IPR017887">
    <property type="entry name" value="TF_TCP_subgr"/>
</dbReference>
<dbReference type="AlphaFoldDB" id="A0A1J7G466"/>
<keyword evidence="4" id="KW-0804">Transcription</keyword>
<dbReference type="Gramene" id="OIV95261">
    <property type="protein sequence ID" value="OIV95261"/>
    <property type="gene ID" value="TanjilG_26958"/>
</dbReference>
<dbReference type="GO" id="GO:0043565">
    <property type="term" value="F:sequence-specific DNA binding"/>
    <property type="evidence" value="ECO:0007669"/>
    <property type="project" value="TreeGrafter"/>
</dbReference>
<evidence type="ECO:0000256" key="4">
    <source>
        <dbReference type="ARBA" id="ARBA00023163"/>
    </source>
</evidence>
<evidence type="ECO:0000256" key="6">
    <source>
        <dbReference type="SAM" id="MobiDB-lite"/>
    </source>
</evidence>
<dbReference type="PROSITE" id="PS51369">
    <property type="entry name" value="TCP"/>
    <property type="match status" value="1"/>
</dbReference>
<evidence type="ECO:0000256" key="2">
    <source>
        <dbReference type="ARBA" id="ARBA00023015"/>
    </source>
</evidence>
<accession>A0A1J7G466</accession>
<protein>
    <recommendedName>
        <fullName evidence="7">TCP domain-containing protein</fullName>
    </recommendedName>
</protein>
<proteinExistence type="predicted"/>
<evidence type="ECO:0000259" key="7">
    <source>
        <dbReference type="PROSITE" id="PS51369"/>
    </source>
</evidence>
<gene>
    <name evidence="8" type="ORF">TanjilG_26958</name>
</gene>
<name>A0A1J7G466_LUPAN</name>
<dbReference type="STRING" id="3871.A0A1J7G466"/>
<evidence type="ECO:0000256" key="3">
    <source>
        <dbReference type="ARBA" id="ARBA00023125"/>
    </source>
</evidence>
<dbReference type="PANTHER" id="PTHR31072">
    <property type="entry name" value="TRANSCRIPTION FACTOR TCP4-RELATED"/>
    <property type="match status" value="1"/>
</dbReference>
<dbReference type="Pfam" id="PF03634">
    <property type="entry name" value="TCP"/>
    <property type="match status" value="1"/>
</dbReference>
<reference evidence="8 9" key="1">
    <citation type="journal article" date="2017" name="Plant Biotechnol. J.">
        <title>A comprehensive draft genome sequence for lupin (Lupinus angustifolius), an emerging health food: insights into plant-microbe interactions and legume evolution.</title>
        <authorList>
            <person name="Hane J.K."/>
            <person name="Ming Y."/>
            <person name="Kamphuis L.G."/>
            <person name="Nelson M.N."/>
            <person name="Garg G."/>
            <person name="Atkins C.A."/>
            <person name="Bayer P.E."/>
            <person name="Bravo A."/>
            <person name="Bringans S."/>
            <person name="Cannon S."/>
            <person name="Edwards D."/>
            <person name="Foley R."/>
            <person name="Gao L.L."/>
            <person name="Harrison M.J."/>
            <person name="Huang W."/>
            <person name="Hurgobin B."/>
            <person name="Li S."/>
            <person name="Liu C.W."/>
            <person name="McGrath A."/>
            <person name="Morahan G."/>
            <person name="Murray J."/>
            <person name="Weller J."/>
            <person name="Jian J."/>
            <person name="Singh K.B."/>
        </authorList>
    </citation>
    <scope>NUCLEOTIDE SEQUENCE [LARGE SCALE GENOMIC DNA]</scope>
    <source>
        <strain evidence="9">cv. Tanjil</strain>
        <tissue evidence="8">Whole plant</tissue>
    </source>
</reference>
<evidence type="ECO:0000313" key="9">
    <source>
        <dbReference type="Proteomes" id="UP000188354"/>
    </source>
</evidence>
<evidence type="ECO:0000256" key="1">
    <source>
        <dbReference type="ARBA" id="ARBA00004123"/>
    </source>
</evidence>
<comment type="subcellular location">
    <subcellularLocation>
        <location evidence="1">Nucleus</location>
    </subcellularLocation>
</comment>
<dbReference type="InterPro" id="IPR005333">
    <property type="entry name" value="Transcription_factor_TCP"/>
</dbReference>
<evidence type="ECO:0000313" key="8">
    <source>
        <dbReference type="EMBL" id="OIV95261.1"/>
    </source>
</evidence>
<keyword evidence="9" id="KW-1185">Reference proteome</keyword>
<dbReference type="Proteomes" id="UP000188354">
    <property type="component" value="Chromosome LG16"/>
</dbReference>
<keyword evidence="5" id="KW-0539">Nucleus</keyword>
<feature type="domain" description="TCP" evidence="7">
    <location>
        <begin position="19"/>
        <end position="73"/>
    </location>
</feature>
<dbReference type="GO" id="GO:0003700">
    <property type="term" value="F:DNA-binding transcription factor activity"/>
    <property type="evidence" value="ECO:0007669"/>
    <property type="project" value="InterPro"/>
</dbReference>
<evidence type="ECO:0000256" key="5">
    <source>
        <dbReference type="ARBA" id="ARBA00023242"/>
    </source>
</evidence>
<organism evidence="8 9">
    <name type="scientific">Lupinus angustifolius</name>
    <name type="common">Narrow-leaved blue lupine</name>
    <dbReference type="NCBI Taxonomy" id="3871"/>
    <lineage>
        <taxon>Eukaryota</taxon>
        <taxon>Viridiplantae</taxon>
        <taxon>Streptophyta</taxon>
        <taxon>Embryophyta</taxon>
        <taxon>Tracheophyta</taxon>
        <taxon>Spermatophyta</taxon>
        <taxon>Magnoliopsida</taxon>
        <taxon>eudicotyledons</taxon>
        <taxon>Gunneridae</taxon>
        <taxon>Pentapetalae</taxon>
        <taxon>rosids</taxon>
        <taxon>fabids</taxon>
        <taxon>Fabales</taxon>
        <taxon>Fabaceae</taxon>
        <taxon>Papilionoideae</taxon>
        <taxon>50 kb inversion clade</taxon>
        <taxon>genistoids sensu lato</taxon>
        <taxon>core genistoids</taxon>
        <taxon>Genisteae</taxon>
        <taxon>Lupinus</taxon>
    </lineage>
</organism>